<accession>A0A6I1GCU6</accession>
<dbReference type="EMBL" id="WBVS01000001">
    <property type="protein sequence ID" value="KAB7789454.1"/>
    <property type="molecule type" value="Genomic_DNA"/>
</dbReference>
<proteinExistence type="predicted"/>
<dbReference type="AlphaFoldDB" id="A0A6I1GCU6"/>
<dbReference type="RefSeq" id="WP_193316141.1">
    <property type="nucleotide sequence ID" value="NZ_WBVS01000001.1"/>
</dbReference>
<dbReference type="Gene3D" id="3.40.50.300">
    <property type="entry name" value="P-loop containing nucleotide triphosphate hydrolases"/>
    <property type="match status" value="1"/>
</dbReference>
<protein>
    <recommendedName>
        <fullName evidence="3">Terminase</fullName>
    </recommendedName>
</protein>
<sequence length="480" mass="52782">MLIRGGTERNQERETLGWRLAGIARMMGTPLIPWQRHVADVACEIDPETGTFFYDTVVISTPRQCGKSALVDASDTFNASLGRRRRIAYAAQTGKDAEDHFKEYAELIQGTRLNQKIDKFRFSNGGMNVTFTNGSTITPMAMTKVAGHGKQMDKVTIDEAFSLTKEAGDTIMDAIIPTMNTRLKHTGITAQRWITSTEGNSESTYFNPLLDGLRSGDVPQRTCWFDFGIPSDADPEDLDVVMRYHPAAGYLWYKPQLRDFRESFGDNTAGWARAFGNRRDMGVSDRVIDPDLWESSATAPVRVEDINGRPLVFAAAVDVDATTTSVSVGIVNPDGTITTQLLKTMPGTGDAPEEITRLCTDYAAPLVMDSKGPNGDLYDRLTQLTDSYGDPLIRFVEMSAGDYLTVGQSYVSGLQNHTVLHAIDGELDMSVAMSARTWSGDAWRITRRGSTGLTSPLESCMLAAWGAVHRPEDSGPLQIY</sequence>
<evidence type="ECO:0000313" key="1">
    <source>
        <dbReference type="EMBL" id="KAB7789454.1"/>
    </source>
</evidence>
<keyword evidence="2" id="KW-1185">Reference proteome</keyword>
<evidence type="ECO:0008006" key="3">
    <source>
        <dbReference type="Google" id="ProtNLM"/>
    </source>
</evidence>
<reference evidence="1 2" key="1">
    <citation type="submission" date="2019-09" db="EMBL/GenBank/DDBJ databases">
        <title>Characterization of the phylogenetic diversity of two novel species belonging to the genus Bifidobacterium: Bifidobacterium cebidarum sp. nov. and Bifidobacterium leontopitheci sp. nov.</title>
        <authorList>
            <person name="Lugli G.A."/>
            <person name="Duranti S."/>
            <person name="Milani C."/>
            <person name="Turroni F."/>
            <person name="Ventura M."/>
        </authorList>
    </citation>
    <scope>NUCLEOTIDE SEQUENCE [LARGE SCALE GENOMIC DNA]</scope>
    <source>
        <strain evidence="1 2">LMG 31469</strain>
    </source>
</reference>
<evidence type="ECO:0000313" key="2">
    <source>
        <dbReference type="Proteomes" id="UP000468413"/>
    </source>
</evidence>
<dbReference type="Proteomes" id="UP000468413">
    <property type="component" value="Unassembled WGS sequence"/>
</dbReference>
<name>A0A6I1GCU6_9BIFI</name>
<comment type="caution">
    <text evidence="1">The sequence shown here is derived from an EMBL/GenBank/DDBJ whole genome shotgun (WGS) entry which is preliminary data.</text>
</comment>
<organism evidence="1 2">
    <name type="scientific">Bifidobacterium cebidarum</name>
    <dbReference type="NCBI Taxonomy" id="2650773"/>
    <lineage>
        <taxon>Bacteria</taxon>
        <taxon>Bacillati</taxon>
        <taxon>Actinomycetota</taxon>
        <taxon>Actinomycetes</taxon>
        <taxon>Bifidobacteriales</taxon>
        <taxon>Bifidobacteriaceae</taxon>
        <taxon>Bifidobacterium</taxon>
    </lineage>
</organism>
<gene>
    <name evidence="1" type="ORF">F7D08_0406</name>
</gene>
<dbReference type="InterPro" id="IPR027417">
    <property type="entry name" value="P-loop_NTPase"/>
</dbReference>